<gene>
    <name evidence="1" type="ORF">MAR_035143</name>
</gene>
<name>A0ABY7EM32_MYAAR</name>
<accession>A0ABY7EM32</accession>
<sequence>MAQKIALLGDSYIARLGKHCHYDLRCPGQVQFFSKGGMKASSPRYINELINFKPNITIITLGDATMPPLERLKESNPRTHQSMMDNGAQKIELYFPCVQQFLQMVLLAISVHRFFFFVPALIHAFSLEDFLLMHVLSPNQCQSYSLNQPNLPQEARKNNNSKPGSESVDFFVVRAW</sequence>
<dbReference type="Proteomes" id="UP001164746">
    <property type="component" value="Chromosome 7"/>
</dbReference>
<protein>
    <submittedName>
        <fullName evidence="1">Uncharacterized protein</fullName>
    </submittedName>
</protein>
<proteinExistence type="predicted"/>
<organism evidence="1 2">
    <name type="scientific">Mya arenaria</name>
    <name type="common">Soft-shell clam</name>
    <dbReference type="NCBI Taxonomy" id="6604"/>
    <lineage>
        <taxon>Eukaryota</taxon>
        <taxon>Metazoa</taxon>
        <taxon>Spiralia</taxon>
        <taxon>Lophotrochozoa</taxon>
        <taxon>Mollusca</taxon>
        <taxon>Bivalvia</taxon>
        <taxon>Autobranchia</taxon>
        <taxon>Heteroconchia</taxon>
        <taxon>Euheterodonta</taxon>
        <taxon>Imparidentia</taxon>
        <taxon>Neoheterodontei</taxon>
        <taxon>Myida</taxon>
        <taxon>Myoidea</taxon>
        <taxon>Myidae</taxon>
        <taxon>Mya</taxon>
    </lineage>
</organism>
<evidence type="ECO:0000313" key="1">
    <source>
        <dbReference type="EMBL" id="WAR10067.1"/>
    </source>
</evidence>
<reference evidence="1" key="1">
    <citation type="submission" date="2022-11" db="EMBL/GenBank/DDBJ databases">
        <title>Centuries of genome instability and evolution in soft-shell clam transmissible cancer (bioRxiv).</title>
        <authorList>
            <person name="Hart S.F.M."/>
            <person name="Yonemitsu M.A."/>
            <person name="Giersch R.M."/>
            <person name="Beal B.F."/>
            <person name="Arriagada G."/>
            <person name="Davis B.W."/>
            <person name="Ostrander E.A."/>
            <person name="Goff S.P."/>
            <person name="Metzger M.J."/>
        </authorList>
    </citation>
    <scope>NUCLEOTIDE SEQUENCE</scope>
    <source>
        <strain evidence="1">MELC-2E11</strain>
        <tissue evidence="1">Siphon/mantle</tissue>
    </source>
</reference>
<keyword evidence="2" id="KW-1185">Reference proteome</keyword>
<feature type="non-terminal residue" evidence="1">
    <location>
        <position position="176"/>
    </location>
</feature>
<evidence type="ECO:0000313" key="2">
    <source>
        <dbReference type="Proteomes" id="UP001164746"/>
    </source>
</evidence>
<dbReference type="EMBL" id="CP111018">
    <property type="protein sequence ID" value="WAR10067.1"/>
    <property type="molecule type" value="Genomic_DNA"/>
</dbReference>